<protein>
    <submittedName>
        <fullName evidence="1">Uncharacterized protein</fullName>
    </submittedName>
</protein>
<accession>A0AAW6XGP4</accession>
<gene>
    <name evidence="1" type="ORF">QP235_04190</name>
</gene>
<name>A0AAW6XGP4_9LACO</name>
<dbReference type="Proteomes" id="UP001230300">
    <property type="component" value="Unassembled WGS sequence"/>
</dbReference>
<evidence type="ECO:0000313" key="1">
    <source>
        <dbReference type="EMBL" id="MDK6502399.1"/>
    </source>
</evidence>
<comment type="caution">
    <text evidence="1">The sequence shown here is derived from an EMBL/GenBank/DDBJ whole genome shotgun (WGS) entry which is preliminary data.</text>
</comment>
<sequence length="145" mass="17199">MQDIKELQDILFNVVKPNGEGYARSLVVPHYVIDLIKPAKLSKTDNLVVIKKKLIKYGFDVKSLKHDQASDFITYINQDWIKNYGYEINDKIYQKQKATLENKGIDFYLYSKYLNCNNDQQLYCYFQKMIKQMRKVILESIKQVN</sequence>
<reference evidence="1" key="1">
    <citation type="submission" date="2023-05" db="EMBL/GenBank/DDBJ databases">
        <title>Cataloging the Phylogenetic Diversity of Human Bladder Bacteria.</title>
        <authorList>
            <person name="Du J."/>
        </authorList>
    </citation>
    <scope>NUCLEOTIDE SEQUENCE</scope>
    <source>
        <strain evidence="1">UMB9226</strain>
    </source>
</reference>
<dbReference type="RefSeq" id="WP_285043512.1">
    <property type="nucleotide sequence ID" value="NZ_JASOGN010000012.1"/>
</dbReference>
<dbReference type="EMBL" id="JASOGN010000012">
    <property type="protein sequence ID" value="MDK6502399.1"/>
    <property type="molecule type" value="Genomic_DNA"/>
</dbReference>
<dbReference type="AlphaFoldDB" id="A0AAW6XGP4"/>
<organism evidence="1 2">
    <name type="scientific">Lactobacillus crispatus</name>
    <dbReference type="NCBI Taxonomy" id="47770"/>
    <lineage>
        <taxon>Bacteria</taxon>
        <taxon>Bacillati</taxon>
        <taxon>Bacillota</taxon>
        <taxon>Bacilli</taxon>
        <taxon>Lactobacillales</taxon>
        <taxon>Lactobacillaceae</taxon>
        <taxon>Lactobacillus</taxon>
    </lineage>
</organism>
<evidence type="ECO:0000313" key="2">
    <source>
        <dbReference type="Proteomes" id="UP001230300"/>
    </source>
</evidence>
<proteinExistence type="predicted"/>